<feature type="domain" description="Fe2OG dioxygenase" evidence="4">
    <location>
        <begin position="185"/>
        <end position="287"/>
    </location>
</feature>
<dbReference type="Pfam" id="PF03171">
    <property type="entry name" value="2OG-FeII_Oxy"/>
    <property type="match status" value="1"/>
</dbReference>
<dbReference type="Proteomes" id="UP000306102">
    <property type="component" value="Unassembled WGS sequence"/>
</dbReference>
<dbReference type="EMBL" id="SDRB02011511">
    <property type="protein sequence ID" value="THG01070.1"/>
    <property type="molecule type" value="Genomic_DNA"/>
</dbReference>
<evidence type="ECO:0000256" key="3">
    <source>
        <dbReference type="RuleBase" id="RU003682"/>
    </source>
</evidence>
<dbReference type="InterPro" id="IPR005123">
    <property type="entry name" value="Oxoglu/Fe-dep_dioxygenase_dom"/>
</dbReference>
<dbReference type="InterPro" id="IPR050231">
    <property type="entry name" value="Iron_ascorbate_oxido_reductase"/>
</dbReference>
<dbReference type="GO" id="GO:0046872">
    <property type="term" value="F:metal ion binding"/>
    <property type="evidence" value="ECO:0007669"/>
    <property type="project" value="UniProtKB-KW"/>
</dbReference>
<dbReference type="GO" id="GO:0016705">
    <property type="term" value="F:oxidoreductase activity, acting on paired donors, with incorporation or reduction of molecular oxygen"/>
    <property type="evidence" value="ECO:0007669"/>
    <property type="project" value="UniProtKB-ARBA"/>
</dbReference>
<evidence type="ECO:0000313" key="5">
    <source>
        <dbReference type="EMBL" id="THG01070.1"/>
    </source>
</evidence>
<dbReference type="AlphaFoldDB" id="A0A4S4DEF6"/>
<name>A0A4S4DEF6_CAMSN</name>
<protein>
    <recommendedName>
        <fullName evidence="4">Fe2OG dioxygenase domain-containing protein</fullName>
    </recommendedName>
</protein>
<comment type="caution">
    <text evidence="5">The sequence shown here is derived from an EMBL/GenBank/DDBJ whole genome shotgun (WGS) entry which is preliminary data.</text>
</comment>
<dbReference type="Pfam" id="PF14226">
    <property type="entry name" value="DIOX_N"/>
    <property type="match status" value="1"/>
</dbReference>
<evidence type="ECO:0000313" key="6">
    <source>
        <dbReference type="Proteomes" id="UP000306102"/>
    </source>
</evidence>
<dbReference type="FunFam" id="2.60.120.330:FF:000012">
    <property type="entry name" value="Gibberellin 20 oxidase 1"/>
    <property type="match status" value="1"/>
</dbReference>
<gene>
    <name evidence="5" type="ORF">TEA_000661</name>
</gene>
<proteinExistence type="inferred from homology"/>
<keyword evidence="6" id="KW-1185">Reference proteome</keyword>
<dbReference type="InterPro" id="IPR027443">
    <property type="entry name" value="IPNS-like_sf"/>
</dbReference>
<dbReference type="PRINTS" id="PR00682">
    <property type="entry name" value="IPNSYNTHASE"/>
</dbReference>
<dbReference type="InterPro" id="IPR026992">
    <property type="entry name" value="DIOX_N"/>
</dbReference>
<keyword evidence="2 3" id="KW-0408">Iron</keyword>
<keyword evidence="3" id="KW-0560">Oxidoreductase</keyword>
<dbReference type="PANTHER" id="PTHR47990">
    <property type="entry name" value="2-OXOGLUTARATE (2OG) AND FE(II)-DEPENDENT OXYGENASE SUPERFAMILY PROTEIN-RELATED"/>
    <property type="match status" value="1"/>
</dbReference>
<sequence length="481" mass="55295">MEESKATTTKDNNIPLIDLSLLNSPNNFSSADSIASLAAEITEACETWGCFQVINHGVPVEQSRAIESASRQFFDQPKEEKKKVWRYERNPLGYHDSEITMNVRDWKEVFDFTVQNPTLFPASPDPHDLELRELVNQWPQFPPQFREVCEEYAKEIEKLGYQLLELLSLSLGLPRRRLNHFFKDQTSIVRFNHYPPCPNHPGQVLGVGQHTDSGALSILAQDDVGGLQVKRKWDGKWVPVKPNPHAYLVIICDIFQVWSNDKYESVVHRATVNSEKERISIVFFSYPAHYTMVEPLEELINDRNPPKYRPYNWGKFSAARRRSNFTKNNVGRIQIDHFKHPMLILKKVIWCLFVLFMLVENVLPQSDAEMLFNYETENLGTELQRLPATLIESVEALQKDNLLGNLVSEIFQKLKYKFGSQREFLPQPDQYSSTSLEKAESFYICFEGTSYSATSHGKRKTTSSKRIGCVHACAVKKSGIP</sequence>
<comment type="similarity">
    <text evidence="3">Belongs to the iron/ascorbate-dependent oxidoreductase family.</text>
</comment>
<keyword evidence="1 3" id="KW-0479">Metal-binding</keyword>
<dbReference type="SUPFAM" id="SSF51197">
    <property type="entry name" value="Clavaminate synthase-like"/>
    <property type="match status" value="1"/>
</dbReference>
<dbReference type="Gene3D" id="2.60.120.330">
    <property type="entry name" value="B-lactam Antibiotic, Isopenicillin N Synthase, Chain"/>
    <property type="match status" value="1"/>
</dbReference>
<accession>A0A4S4DEF6</accession>
<dbReference type="InterPro" id="IPR044861">
    <property type="entry name" value="IPNS-like_FE2OG_OXY"/>
</dbReference>
<reference evidence="5 6" key="1">
    <citation type="journal article" date="2018" name="Proc. Natl. Acad. Sci. U.S.A.">
        <title>Draft genome sequence of Camellia sinensis var. sinensis provides insights into the evolution of the tea genome and tea quality.</title>
        <authorList>
            <person name="Wei C."/>
            <person name="Yang H."/>
            <person name="Wang S."/>
            <person name="Zhao J."/>
            <person name="Liu C."/>
            <person name="Gao L."/>
            <person name="Xia E."/>
            <person name="Lu Y."/>
            <person name="Tai Y."/>
            <person name="She G."/>
            <person name="Sun J."/>
            <person name="Cao H."/>
            <person name="Tong W."/>
            <person name="Gao Q."/>
            <person name="Li Y."/>
            <person name="Deng W."/>
            <person name="Jiang X."/>
            <person name="Wang W."/>
            <person name="Chen Q."/>
            <person name="Zhang S."/>
            <person name="Li H."/>
            <person name="Wu J."/>
            <person name="Wang P."/>
            <person name="Li P."/>
            <person name="Shi C."/>
            <person name="Zheng F."/>
            <person name="Jian J."/>
            <person name="Huang B."/>
            <person name="Shan D."/>
            <person name="Shi M."/>
            <person name="Fang C."/>
            <person name="Yue Y."/>
            <person name="Li F."/>
            <person name="Li D."/>
            <person name="Wei S."/>
            <person name="Han B."/>
            <person name="Jiang C."/>
            <person name="Yin Y."/>
            <person name="Xia T."/>
            <person name="Zhang Z."/>
            <person name="Bennetzen J.L."/>
            <person name="Zhao S."/>
            <person name="Wan X."/>
        </authorList>
    </citation>
    <scope>NUCLEOTIDE SEQUENCE [LARGE SCALE GENOMIC DNA]</scope>
    <source>
        <strain evidence="6">cv. Shuchazao</strain>
        <tissue evidence="5">Leaf</tissue>
    </source>
</reference>
<evidence type="ECO:0000256" key="2">
    <source>
        <dbReference type="ARBA" id="ARBA00023004"/>
    </source>
</evidence>
<evidence type="ECO:0000256" key="1">
    <source>
        <dbReference type="ARBA" id="ARBA00022723"/>
    </source>
</evidence>
<organism evidence="5 6">
    <name type="scientific">Camellia sinensis var. sinensis</name>
    <name type="common">China tea</name>
    <dbReference type="NCBI Taxonomy" id="542762"/>
    <lineage>
        <taxon>Eukaryota</taxon>
        <taxon>Viridiplantae</taxon>
        <taxon>Streptophyta</taxon>
        <taxon>Embryophyta</taxon>
        <taxon>Tracheophyta</taxon>
        <taxon>Spermatophyta</taxon>
        <taxon>Magnoliopsida</taxon>
        <taxon>eudicotyledons</taxon>
        <taxon>Gunneridae</taxon>
        <taxon>Pentapetalae</taxon>
        <taxon>asterids</taxon>
        <taxon>Ericales</taxon>
        <taxon>Theaceae</taxon>
        <taxon>Camellia</taxon>
    </lineage>
</organism>
<dbReference type="PROSITE" id="PS51471">
    <property type="entry name" value="FE2OG_OXY"/>
    <property type="match status" value="1"/>
</dbReference>
<dbReference type="STRING" id="542762.A0A4S4DEF6"/>
<evidence type="ECO:0000259" key="4">
    <source>
        <dbReference type="PROSITE" id="PS51471"/>
    </source>
</evidence>